<sequence length="186" mass="20960">MFFVNIAVVFLLVGVSSAQTEQPIKCLNITGADYDFYQGAGLWYIYASTYDPFEDALRCLTHNWFYPDGDNVARVIVSGIFKKTGLLSQIEAVYTMYKPDNRLHSKSWDPLHGVLSHDLWDLEDVYDDYIVTSSCVRQGSSIVPTFTILTREPYPTTDVIGRAREIITGGLGLAEPNFFIYDTNCA</sequence>
<gene>
    <name evidence="2" type="ORF">HICCMSTLAB_LOCUS2007</name>
</gene>
<dbReference type="Proteomes" id="UP000786811">
    <property type="component" value="Unassembled WGS sequence"/>
</dbReference>
<evidence type="ECO:0000256" key="1">
    <source>
        <dbReference type="SAM" id="SignalP"/>
    </source>
</evidence>
<evidence type="ECO:0000313" key="3">
    <source>
        <dbReference type="Proteomes" id="UP000786811"/>
    </source>
</evidence>
<reference evidence="2" key="1">
    <citation type="submission" date="2021-04" db="EMBL/GenBank/DDBJ databases">
        <authorList>
            <person name="Chebbi M.A.C M."/>
        </authorList>
    </citation>
    <scope>NUCLEOTIDE SEQUENCE</scope>
</reference>
<accession>A0A8J2H0F5</accession>
<evidence type="ECO:0000313" key="2">
    <source>
        <dbReference type="EMBL" id="CAG5076026.1"/>
    </source>
</evidence>
<keyword evidence="1" id="KW-0732">Signal</keyword>
<dbReference type="SUPFAM" id="SSF50814">
    <property type="entry name" value="Lipocalins"/>
    <property type="match status" value="1"/>
</dbReference>
<organism evidence="2 3">
    <name type="scientific">Cotesia congregata</name>
    <name type="common">Parasitoid wasp</name>
    <name type="synonym">Apanteles congregatus</name>
    <dbReference type="NCBI Taxonomy" id="51543"/>
    <lineage>
        <taxon>Eukaryota</taxon>
        <taxon>Metazoa</taxon>
        <taxon>Ecdysozoa</taxon>
        <taxon>Arthropoda</taxon>
        <taxon>Hexapoda</taxon>
        <taxon>Insecta</taxon>
        <taxon>Pterygota</taxon>
        <taxon>Neoptera</taxon>
        <taxon>Endopterygota</taxon>
        <taxon>Hymenoptera</taxon>
        <taxon>Apocrita</taxon>
        <taxon>Ichneumonoidea</taxon>
        <taxon>Braconidae</taxon>
        <taxon>Microgastrinae</taxon>
        <taxon>Cotesia</taxon>
    </lineage>
</organism>
<proteinExistence type="predicted"/>
<dbReference type="InterPro" id="IPR012674">
    <property type="entry name" value="Calycin"/>
</dbReference>
<comment type="caution">
    <text evidence="2">The sequence shown here is derived from an EMBL/GenBank/DDBJ whole genome shotgun (WGS) entry which is preliminary data.</text>
</comment>
<dbReference type="Gene3D" id="2.40.128.20">
    <property type="match status" value="1"/>
</dbReference>
<feature type="signal peptide" evidence="1">
    <location>
        <begin position="1"/>
        <end position="18"/>
    </location>
</feature>
<feature type="chain" id="PRO_5035173662" evidence="1">
    <location>
        <begin position="19"/>
        <end position="186"/>
    </location>
</feature>
<name>A0A8J2H0F5_COTCN</name>
<keyword evidence="3" id="KW-1185">Reference proteome</keyword>
<dbReference type="OrthoDB" id="10291986at2759"/>
<dbReference type="EMBL" id="CAJNRD030001116">
    <property type="protein sequence ID" value="CAG5076026.1"/>
    <property type="molecule type" value="Genomic_DNA"/>
</dbReference>
<dbReference type="AlphaFoldDB" id="A0A8J2H0F5"/>
<protein>
    <submittedName>
        <fullName evidence="2">Uncharacterized protein</fullName>
    </submittedName>
</protein>